<dbReference type="EMBL" id="CACRXK020018111">
    <property type="protein sequence ID" value="CAB4032080.1"/>
    <property type="molecule type" value="Genomic_DNA"/>
</dbReference>
<organism evidence="1 2">
    <name type="scientific">Paramuricea clavata</name>
    <name type="common">Red gorgonian</name>
    <name type="synonym">Violescent sea-whip</name>
    <dbReference type="NCBI Taxonomy" id="317549"/>
    <lineage>
        <taxon>Eukaryota</taxon>
        <taxon>Metazoa</taxon>
        <taxon>Cnidaria</taxon>
        <taxon>Anthozoa</taxon>
        <taxon>Octocorallia</taxon>
        <taxon>Malacalcyonacea</taxon>
        <taxon>Plexauridae</taxon>
        <taxon>Paramuricea</taxon>
    </lineage>
</organism>
<keyword evidence="1" id="KW-0418">Kinase</keyword>
<keyword evidence="2" id="KW-1185">Reference proteome</keyword>
<dbReference type="Proteomes" id="UP001152795">
    <property type="component" value="Unassembled WGS sequence"/>
</dbReference>
<dbReference type="AlphaFoldDB" id="A0A6S7JS90"/>
<protein>
    <submittedName>
        <fullName evidence="1">Serine- kinase ATM isoform X1</fullName>
    </submittedName>
</protein>
<gene>
    <name evidence="1" type="ORF">PACLA_8A028251</name>
</gene>
<keyword evidence="1" id="KW-0808">Transferase</keyword>
<reference evidence="1" key="1">
    <citation type="submission" date="2020-04" db="EMBL/GenBank/DDBJ databases">
        <authorList>
            <person name="Alioto T."/>
            <person name="Alioto T."/>
            <person name="Gomez Garrido J."/>
        </authorList>
    </citation>
    <scope>NUCLEOTIDE SEQUENCE</scope>
    <source>
        <strain evidence="1">A484AB</strain>
    </source>
</reference>
<dbReference type="OrthoDB" id="6143346at2759"/>
<accession>A0A6S7JS90</accession>
<name>A0A6S7JS90_PARCT</name>
<sequence>MHSDGKKNAENIKQLLRQAEILRLLDSNSDGGKKNVISWDFVQKSIETYVVREIECLRAQKPRNSQTSSSIVANNREKKRQEVMSLFKFVIKTADERDRCRLNGKDLVHHVITTLKSQNKAFVTDYQNILLKYVLTSRIYCCELTSQMWR</sequence>
<evidence type="ECO:0000313" key="1">
    <source>
        <dbReference type="EMBL" id="CAB4032080.1"/>
    </source>
</evidence>
<evidence type="ECO:0000313" key="2">
    <source>
        <dbReference type="Proteomes" id="UP001152795"/>
    </source>
</evidence>
<dbReference type="GO" id="GO:0004674">
    <property type="term" value="F:protein serine/threonine kinase activity"/>
    <property type="evidence" value="ECO:0007669"/>
    <property type="project" value="InterPro"/>
</dbReference>
<proteinExistence type="predicted"/>
<feature type="non-terminal residue" evidence="1">
    <location>
        <position position="1"/>
    </location>
</feature>
<dbReference type="InterPro" id="IPR021668">
    <property type="entry name" value="TAN"/>
</dbReference>
<comment type="caution">
    <text evidence="1">The sequence shown here is derived from an EMBL/GenBank/DDBJ whole genome shotgun (WGS) entry which is preliminary data.</text>
</comment>
<dbReference type="SMART" id="SM01342">
    <property type="entry name" value="TAN"/>
    <property type="match status" value="1"/>
</dbReference>